<feature type="region of interest" description="Disordered" evidence="1">
    <location>
        <begin position="1"/>
        <end position="67"/>
    </location>
</feature>
<evidence type="ECO:0000313" key="3">
    <source>
        <dbReference type="Proteomes" id="UP000265848"/>
    </source>
</evidence>
<gene>
    <name evidence="2" type="ORF">DL237_06470</name>
</gene>
<feature type="compositionally biased region" description="Basic and acidic residues" evidence="1">
    <location>
        <begin position="37"/>
        <end position="46"/>
    </location>
</feature>
<dbReference type="Proteomes" id="UP000265848">
    <property type="component" value="Unassembled WGS sequence"/>
</dbReference>
<proteinExistence type="predicted"/>
<evidence type="ECO:0000256" key="1">
    <source>
        <dbReference type="SAM" id="MobiDB-lite"/>
    </source>
</evidence>
<name>A0A399J717_9RHOB</name>
<sequence>MMRGERIRAQHGRCSGTPGSKAGGARESRVRAGGMRQEPRPGDDACGRVPLDAGAAQPGREHAQPMTRGEWIRAQLGRGAGTPCSKAGGAGVLRVRAGGMRQEPGPEDDACGRVSPDVGAAQPGCEHAQPMTRGERIGVQLGRGAGTPCSKAGGAGVLRVRAGGIRDEAGAA</sequence>
<protein>
    <submittedName>
        <fullName evidence="2">Uncharacterized protein</fullName>
    </submittedName>
</protein>
<comment type="caution">
    <text evidence="2">The sequence shown here is derived from an EMBL/GenBank/DDBJ whole genome shotgun (WGS) entry which is preliminary data.</text>
</comment>
<evidence type="ECO:0000313" key="2">
    <source>
        <dbReference type="EMBL" id="RII39782.1"/>
    </source>
</evidence>
<keyword evidence="3" id="KW-1185">Reference proteome</keyword>
<reference evidence="2 3" key="1">
    <citation type="submission" date="2018-08" db="EMBL/GenBank/DDBJ databases">
        <title>Pseudooceanicola sediminis CY03 in the family Rhodobacteracea.</title>
        <authorList>
            <person name="Zhang Y.-J."/>
        </authorList>
    </citation>
    <scope>NUCLEOTIDE SEQUENCE [LARGE SCALE GENOMIC DNA]</scope>
    <source>
        <strain evidence="2 3">CY03</strain>
    </source>
</reference>
<organism evidence="2 3">
    <name type="scientific">Pseudooceanicola sediminis</name>
    <dbReference type="NCBI Taxonomy" id="2211117"/>
    <lineage>
        <taxon>Bacteria</taxon>
        <taxon>Pseudomonadati</taxon>
        <taxon>Pseudomonadota</taxon>
        <taxon>Alphaproteobacteria</taxon>
        <taxon>Rhodobacterales</taxon>
        <taxon>Paracoccaceae</taxon>
        <taxon>Pseudooceanicola</taxon>
    </lineage>
</organism>
<accession>A0A399J717</accession>
<dbReference type="EMBL" id="QWJJ01000004">
    <property type="protein sequence ID" value="RII39782.1"/>
    <property type="molecule type" value="Genomic_DNA"/>
</dbReference>
<dbReference type="AlphaFoldDB" id="A0A399J717"/>